<dbReference type="Pfam" id="PF00583">
    <property type="entry name" value="Acetyltransf_1"/>
    <property type="match status" value="1"/>
</dbReference>
<proteinExistence type="predicted"/>
<evidence type="ECO:0000259" key="3">
    <source>
        <dbReference type="PROSITE" id="PS51186"/>
    </source>
</evidence>
<reference evidence="4 5" key="1">
    <citation type="journal article" date="2011" name="Front. Microbiol.">
        <title>Genomic signatures of strain selection and enhancement in Bacillus atrophaeus var. globigii, a historical biowarfare simulant.</title>
        <authorList>
            <person name="Gibbons H.S."/>
            <person name="Broomall S.M."/>
            <person name="McNew L.A."/>
            <person name="Daligault H."/>
            <person name="Chapman C."/>
            <person name="Bruce D."/>
            <person name="Karavis M."/>
            <person name="Krepps M."/>
            <person name="McGregor P.A."/>
            <person name="Hong C."/>
            <person name="Park K.H."/>
            <person name="Akmal A."/>
            <person name="Feldman A."/>
            <person name="Lin J.S."/>
            <person name="Chang W.E."/>
            <person name="Higgs B.W."/>
            <person name="Demirev P."/>
            <person name="Lindquist J."/>
            <person name="Liem A."/>
            <person name="Fochler E."/>
            <person name="Read T.D."/>
            <person name="Tapia R."/>
            <person name="Johnson S."/>
            <person name="Bishop-Lilly K.A."/>
            <person name="Detter C."/>
            <person name="Han C."/>
            <person name="Sozhamannan S."/>
            <person name="Rosenzweig C.N."/>
            <person name="Skowronski E.W."/>
        </authorList>
    </citation>
    <scope>NUCLEOTIDE SEQUENCE [LARGE SCALE GENOMIC DNA]</scope>
    <source>
        <strain evidence="4 5">GYP-17</strain>
    </source>
</reference>
<dbReference type="GO" id="GO:0016747">
    <property type="term" value="F:acyltransferase activity, transferring groups other than amino-acyl groups"/>
    <property type="evidence" value="ECO:0007669"/>
    <property type="project" value="InterPro"/>
</dbReference>
<gene>
    <name evidence="4" type="ORF">CWE11_08065</name>
</gene>
<dbReference type="CDD" id="cd04301">
    <property type="entry name" value="NAT_SF"/>
    <property type="match status" value="1"/>
</dbReference>
<dbReference type="PANTHER" id="PTHR43877">
    <property type="entry name" value="AMINOALKYLPHOSPHONATE N-ACETYLTRANSFERASE-RELATED-RELATED"/>
    <property type="match status" value="1"/>
</dbReference>
<dbReference type="Gene3D" id="3.10.129.10">
    <property type="entry name" value="Hotdog Thioesterase"/>
    <property type="match status" value="1"/>
</dbReference>
<dbReference type="SUPFAM" id="SSF55729">
    <property type="entry name" value="Acyl-CoA N-acyltransferases (Nat)"/>
    <property type="match status" value="1"/>
</dbReference>
<dbReference type="SUPFAM" id="SSF54637">
    <property type="entry name" value="Thioesterase/thiol ester dehydrase-isomerase"/>
    <property type="match status" value="1"/>
</dbReference>
<keyword evidence="5" id="KW-1185">Reference proteome</keyword>
<name>A0A432WFZ3_9GAMM</name>
<sequence>MEYRIITPRTEQEFADYYALRYDVLRRPFQKPPGSERDEYDQVGEHRMLVDADGLLIGIGRLHFNSTTEAQVRFMVVQPQMQGEGHGVRLLHALELLARDHGAKRVIIRSRDTTLGFYLKCGYEIHQEANTVDNPMAEHLLVKHLDPVNHIVYRPQWCIQLEKTWHEKIPISEAMGIRVHQYTGREFELRAPLPRNINLHNTMFAGSIYTLATLTCWGLIDLQMREREIGGAIVLAEGNIQYQRPIKDAPRGLAHLRDLQGDMNGVHDGKNARLHAKSYLYDGDSSEAAAIFTGEFVILAPR</sequence>
<dbReference type="EMBL" id="PIPM01000007">
    <property type="protein sequence ID" value="RUO32720.1"/>
    <property type="molecule type" value="Genomic_DNA"/>
</dbReference>
<evidence type="ECO:0000313" key="5">
    <source>
        <dbReference type="Proteomes" id="UP000288405"/>
    </source>
</evidence>
<protein>
    <submittedName>
        <fullName evidence="4">GNAT family N-acetyltransferase</fullName>
    </submittedName>
</protein>
<dbReference type="InterPro" id="IPR029069">
    <property type="entry name" value="HotDog_dom_sf"/>
</dbReference>
<feature type="domain" description="N-acetyltransferase" evidence="3">
    <location>
        <begin position="1"/>
        <end position="147"/>
    </location>
</feature>
<dbReference type="AlphaFoldDB" id="A0A432WFZ3"/>
<dbReference type="Pfam" id="PF09500">
    <property type="entry name" value="YiiD_C"/>
    <property type="match status" value="1"/>
</dbReference>
<organism evidence="4 5">
    <name type="scientific">Aliidiomarina sanyensis</name>
    <dbReference type="NCBI Taxonomy" id="1249555"/>
    <lineage>
        <taxon>Bacteria</taxon>
        <taxon>Pseudomonadati</taxon>
        <taxon>Pseudomonadota</taxon>
        <taxon>Gammaproteobacteria</taxon>
        <taxon>Alteromonadales</taxon>
        <taxon>Idiomarinaceae</taxon>
        <taxon>Aliidiomarina</taxon>
    </lineage>
</organism>
<comment type="caution">
    <text evidence="4">The sequence shown here is derived from an EMBL/GenBank/DDBJ whole genome shotgun (WGS) entry which is preliminary data.</text>
</comment>
<dbReference type="RefSeq" id="WP_126777105.1">
    <property type="nucleotide sequence ID" value="NZ_PIPM01000007.1"/>
</dbReference>
<evidence type="ECO:0000313" key="4">
    <source>
        <dbReference type="EMBL" id="RUO32720.1"/>
    </source>
</evidence>
<dbReference type="InterPro" id="IPR012660">
    <property type="entry name" value="YiiD_C"/>
</dbReference>
<dbReference type="InterPro" id="IPR016181">
    <property type="entry name" value="Acyl_CoA_acyltransferase"/>
</dbReference>
<dbReference type="OrthoDB" id="4305330at2"/>
<dbReference type="NCBIfam" id="TIGR02447">
    <property type="entry name" value="yiiD_Cterm"/>
    <property type="match status" value="1"/>
</dbReference>
<keyword evidence="1 4" id="KW-0808">Transferase</keyword>
<keyword evidence="2" id="KW-0012">Acyltransferase</keyword>
<evidence type="ECO:0000256" key="1">
    <source>
        <dbReference type="ARBA" id="ARBA00022679"/>
    </source>
</evidence>
<dbReference type="Proteomes" id="UP000288405">
    <property type="component" value="Unassembled WGS sequence"/>
</dbReference>
<accession>A0A432WFZ3</accession>
<evidence type="ECO:0000256" key="2">
    <source>
        <dbReference type="ARBA" id="ARBA00023315"/>
    </source>
</evidence>
<dbReference type="InterPro" id="IPR000182">
    <property type="entry name" value="GNAT_dom"/>
</dbReference>
<dbReference type="Gene3D" id="3.40.630.30">
    <property type="match status" value="1"/>
</dbReference>
<dbReference type="InterPro" id="IPR050832">
    <property type="entry name" value="Bact_Acetyltransf"/>
</dbReference>
<dbReference type="PROSITE" id="PS51186">
    <property type="entry name" value="GNAT"/>
    <property type="match status" value="1"/>
</dbReference>